<dbReference type="EMBL" id="MG777471">
    <property type="protein sequence ID" value="AUW30756.1"/>
    <property type="molecule type" value="Genomic_DNA"/>
</dbReference>
<accession>A0A2K9YD34</accession>
<evidence type="ECO:0008006" key="6">
    <source>
        <dbReference type="Google" id="ProtNLM"/>
    </source>
</evidence>
<proteinExistence type="predicted"/>
<dbReference type="SUPFAM" id="SSF50969">
    <property type="entry name" value="YVTN repeat-like/Quinoprotein amine dehydrogenase"/>
    <property type="match status" value="1"/>
</dbReference>
<evidence type="ECO:0000256" key="1">
    <source>
        <dbReference type="ARBA" id="ARBA00022737"/>
    </source>
</evidence>
<dbReference type="PANTHER" id="PTHR10039:SF14">
    <property type="entry name" value="NACHT DOMAIN-CONTAINING PROTEIN"/>
    <property type="match status" value="1"/>
</dbReference>
<evidence type="ECO:0000259" key="4">
    <source>
        <dbReference type="Pfam" id="PF24883"/>
    </source>
</evidence>
<feature type="compositionally biased region" description="Basic and acidic residues" evidence="2">
    <location>
        <begin position="1385"/>
        <end position="1410"/>
    </location>
</feature>
<dbReference type="Pfam" id="PF24883">
    <property type="entry name" value="NPHP3_N"/>
    <property type="match status" value="1"/>
</dbReference>
<dbReference type="Gene3D" id="3.40.50.300">
    <property type="entry name" value="P-loop containing nucleotide triphosphate hydrolases"/>
    <property type="match status" value="1"/>
</dbReference>
<dbReference type="PANTHER" id="PTHR10039">
    <property type="entry name" value="AMELOGENIN"/>
    <property type="match status" value="1"/>
</dbReference>
<dbReference type="Pfam" id="PF22939">
    <property type="entry name" value="WHD_GPIID"/>
    <property type="match status" value="1"/>
</dbReference>
<feature type="domain" description="Nephrocystin 3-like N-terminal" evidence="4">
    <location>
        <begin position="323"/>
        <end position="480"/>
    </location>
</feature>
<protein>
    <recommendedName>
        <fullName evidence="6">NACHT domain-containing protein</fullName>
    </recommendedName>
</protein>
<feature type="region of interest" description="Disordered" evidence="2">
    <location>
        <begin position="1377"/>
        <end position="1410"/>
    </location>
</feature>
<feature type="domain" description="GPI inositol-deacylase winged helix" evidence="3">
    <location>
        <begin position="591"/>
        <end position="664"/>
    </location>
</feature>
<dbReference type="InterPro" id="IPR011044">
    <property type="entry name" value="Quino_amine_DH_bsu"/>
</dbReference>
<keyword evidence="1" id="KW-0677">Repeat</keyword>
<evidence type="ECO:0000259" key="3">
    <source>
        <dbReference type="Pfam" id="PF22939"/>
    </source>
</evidence>
<dbReference type="InterPro" id="IPR054471">
    <property type="entry name" value="GPIID_WHD"/>
</dbReference>
<sequence>MRCLQTIVAVHGLNPRGKAIDEHARNTWTRPEGKDGYLWLQEDLLKQCPQARVFIYEYDSNLVFTRNKETFVHKANDFLEALRTKRKPVSASTRPQDLAALANAHNNPDYSPIKEATVGLMFFGTPHRGGNGTLVALGSLAAGIATHLGFRDHSDIVSALKDGSTFSDILQESFRHQLESYQIVSFYEKIGNVVPMDSAVLGLAGHRERILGIAASHSNICRFDPRHNQAERDNMDKVISNLDDLFRLALVRGESMALSYTPTALLETRFAALSEQSRSAGPGTAHDDTVAKNKRKVLKWLYRCEHADDYNSDLARHHVMDKTCQWLLEREEFQSWISEPESSLLWINGIPGSGKSFLAGFTVQHLRQRHSRVLHYFCNERYEETRLTVKTLSCLLYQMLLLDDKLLNVLAPFHDKATQKRLNCLETAREMFKASLTAFKPAFVVIDALDECVDRKNLVQILGNVSDIVPEGWKLVATSRDEIDIRRTFSMDGRFSELQIREDDISDDVQIFVQGLVSESSELSSMLVEHADLKREIVRRLTLAAQGMFLLPKFMAVDLETKATVEEIHECLSDLPTDLDSYYASTLARMDARRRKLARKVFTWVLRTRRPLRVAELTAAISLDGSHYLRPAVDIKSSCGCLVKTDSDRVRLSHNTVKQFLLESAVFQNNPLRADYIDEDGLEHIADACSNFLFHHCFRKPLSRVARFGLTDPEDVRKAYPLLEYACVHWIHHCRISKSPARFLPQIDTFLSSPQLSIWYEAVAIFNIYEGFPMVFDHLQQWFLSLRLPTNRVIHQKADIAVSIAGKISRLWSFIEIWESAVRAFPAEIHNVDCKINSMGTARRSRQQQHLLTSDEIKEGERRLYNMVDGQFIGYGVDRFLLGATSIFSWNSLTQSEVWDNSLNQQITPEEPQYITLNVQNVFSRCVENRRGLALAAVGRLTAHATLRKDLQAVAVVWPCYSRDRTQPPIVKSYAWYIRPDTVSIMLQRIDWTCHEEDPCRVDLTQTRSFEGSRAAVAFSRDGQTLWTPGGAYNLETGAKEYPPPIFDDPHLSALTFSRDATVVAGIREGSGLEIHAVQDATIVAKAPGPTEIVGMSPYGAFCLHLCSSFESGSLTGNGTAEGRDIFQEVWLLCTRSGLSQRIWGPYSNTERKADIQQSSPLSHFYNNGGLFAFSENETVLVLCVPAQPLWKVVAYDLQEPGIEATMWTVDCSDVLMNTNLLCLAFCPFHERRLYLLNHLGIIRACQVSQKETTSSASIITTNQEDSTPILSGIIRARNSAQLVVLEFSEDELRVNYWDLYTLKKTTKVLRSLPFLRAVANMNTENLWVELDPILTLGTLPSIYRWSQLVDIGKITRLQESIMKNVATAKSLFLSEEVGDGDGEGPTHIDENLEENGQSRHQDSPEDQSKIVSLRETEASDINIMQARVYDEGNHDDKQQEIEKREGDDLVETKCSVRVSFSAKCELMFAAYVVTISEPIAKKGNVASELSVLVNIIDLDSPRRRVTGKLCAARIGNPIRESLIVEYEPEHKVLAYALSVEYSQKLDTGNFWRLGYLYICPFSTPLMLDSQHDKGVLESTEIRLEYGFTNMIFSKCGRYIFGTSSWYNTFVAQVDTWRLEDTRVIVIPSYIPGSVVNFSQAKCLSLSFWNDDLMLVGNSGPVVAAVRFHMDERASYEIATLAVAPALVESTSAFRMLWPDGKEANLITLISQNRNQIRREGEIRGDLTWPFVLKFKRSDIGVWSDIVLEPEIFRENDFPRKYPLPIVFD</sequence>
<evidence type="ECO:0000256" key="2">
    <source>
        <dbReference type="SAM" id="MobiDB-lite"/>
    </source>
</evidence>
<name>A0A2K9YD34_CLAUC</name>
<dbReference type="SUPFAM" id="SSF52540">
    <property type="entry name" value="P-loop containing nucleoside triphosphate hydrolases"/>
    <property type="match status" value="1"/>
</dbReference>
<dbReference type="InterPro" id="IPR056884">
    <property type="entry name" value="NPHP3-like_N"/>
</dbReference>
<dbReference type="InterPro" id="IPR027417">
    <property type="entry name" value="P-loop_NTPase"/>
</dbReference>
<evidence type="ECO:0000313" key="5">
    <source>
        <dbReference type="EMBL" id="AUW30756.1"/>
    </source>
</evidence>
<organism evidence="5">
    <name type="scientific">Cladonia uncialis subsp. uncialis</name>
    <dbReference type="NCBI Taxonomy" id="180999"/>
    <lineage>
        <taxon>Eukaryota</taxon>
        <taxon>Fungi</taxon>
        <taxon>Dikarya</taxon>
        <taxon>Ascomycota</taxon>
        <taxon>Pezizomycotina</taxon>
        <taxon>Lecanoromycetes</taxon>
        <taxon>OSLEUM clade</taxon>
        <taxon>Lecanoromycetidae</taxon>
        <taxon>Lecanorales</taxon>
        <taxon>Lecanorineae</taxon>
        <taxon>Cladoniaceae</taxon>
        <taxon>Cladonia</taxon>
    </lineage>
</organism>
<reference evidence="5" key="1">
    <citation type="submission" date="2017-12" db="EMBL/GenBank/DDBJ databases">
        <title>Genome Sequencing Reveals a Rich Biosynthetic Potential.</title>
        <authorList>
            <person name="Bertrand R.L."/>
            <person name="Abdel-Hameed M.E."/>
            <person name="Sorensen J.L."/>
        </authorList>
    </citation>
    <scope>NUCLEOTIDE SEQUENCE</scope>
</reference>